<protein>
    <submittedName>
        <fullName evidence="1">Uncharacterized protein</fullName>
    </submittedName>
</protein>
<keyword evidence="2" id="KW-1185">Reference proteome</keyword>
<reference evidence="1" key="1">
    <citation type="submission" date="2019-11" db="EMBL/GenBank/DDBJ databases">
        <title>Nori genome reveals adaptations in red seaweeds to the harsh intertidal environment.</title>
        <authorList>
            <person name="Wang D."/>
            <person name="Mao Y."/>
        </authorList>
    </citation>
    <scope>NUCLEOTIDE SEQUENCE</scope>
    <source>
        <tissue evidence="1">Gametophyte</tissue>
    </source>
</reference>
<sequence>MSAAAVPAETPDVAGVPVAAPAEAATVEVDAAPAAGPAADSSSATPYTCLVVWEETAWVLCAPCDTTIMDATQLKHHLSTQSHKSAVRKVVDASPEAENGAPAPVDASASVDRCRALLSAPTTPAQEVLRNRYLASAWPASVTAAHLPRVPILSVRADSAVCYQCSTVAPTAKQLVRAHQARTDAEGASSCGLRAFYVAHVQSLQRGNKLSLFPVAMASAAAAAGGGRRAPPQEAATKRVSSSTLPLDVFLMSPAKDDQQPERAAPAGSAATGAAGPTLTTSEATDDNQCGGLLQMYRFHDHLAGRSWTTAGVAEHICLFVRRVSRNVSPQVETTGFSLKPTGSFFFGCVHEAVQMLFNDALGYLRKSDMTTLLSRLRVGQTSDLQLRRFNIHVTEPTLVRDARDVAIVICVVLELAALAARSPEAALAAGNASGSSGVDTHAAAIELRDGFREKAANLIISSICHEVYDPRPPRVGGSGKARSDLALAMPFVSVTTQDDAVVLDLTAPPVVIDAAKLDDWRKAADRIRGLLWAVMHCVGGAPARMTETAGTRICASASRPHRSLYVHQGLVYTVLTYWKGQVERQGVGRPIIRWMDAATSTIVLLYLMGHAGSTAMESYASDPSHRFGTLNNTTTSLFRFFSTRVHAAMGLRSVHGALGLFHPLAVQVVDTPREAAPAAVGAVAPAAAPLVSAAAASAGGARLASGGARLPSVGSGASGVAAPPPPPLLEQSLSRIELFSPAAAHKAVDAAVRSRFRDAMYESHTQRTAVHAVMAAREPQTLLVVIPTGGGKTLTFLGLARTEVDAARVVAIAAATAPLAAPAGGSQYAPTPTIVLTPTRAVSGSILSAARGMDIPTGVRSGGVCSSSDSAAVVVCDICSAVQHGAAFTEFVQHLDRQRRLARVVIDEIHLVPLWSTFRTHLLHLRSVLSCLPCPLLMLTTTAPAALVTTLMTSVGTAPERPVAVIRAPTTRRPNIRYMVERLAEPFVRYPSMNGNLRLHSAVATRVLSQLHRIKEASQEGADGANDHAVVMGVFCETIREAEGIAKALRCRVEMIQTGVIRHHEVAILKFQSTGSTLALLPAAPPPPDSTGAGASEGVPLGAMSDQDGAVGGGGVPAPRRVFQLQELSPSCEGSAAQGATAVKGLILSESMSVADIVRTVAARPDMTAVLVVGSPAVSTGTDFPSMRWSYHLGARNLLSFAQASGRICRTAGLVGTSVVVNPASYSESLVSRQHDERVPQLAALGDFDAWAVMPPTQCRRFGLEALLDGVSPDT</sequence>
<dbReference type="Proteomes" id="UP000798662">
    <property type="component" value="Chromosome 1"/>
</dbReference>
<dbReference type="EMBL" id="CM020618">
    <property type="protein sequence ID" value="KAK1862119.1"/>
    <property type="molecule type" value="Genomic_DNA"/>
</dbReference>
<name>A0ACC3BWN9_PYRYE</name>
<gene>
    <name evidence="1" type="ORF">I4F81_004695</name>
</gene>
<evidence type="ECO:0000313" key="2">
    <source>
        <dbReference type="Proteomes" id="UP000798662"/>
    </source>
</evidence>
<proteinExistence type="predicted"/>
<comment type="caution">
    <text evidence="1">The sequence shown here is derived from an EMBL/GenBank/DDBJ whole genome shotgun (WGS) entry which is preliminary data.</text>
</comment>
<accession>A0ACC3BWN9</accession>
<evidence type="ECO:0000313" key="1">
    <source>
        <dbReference type="EMBL" id="KAK1862119.1"/>
    </source>
</evidence>
<organism evidence="1 2">
    <name type="scientific">Pyropia yezoensis</name>
    <name type="common">Susabi-nori</name>
    <name type="synonym">Porphyra yezoensis</name>
    <dbReference type="NCBI Taxonomy" id="2788"/>
    <lineage>
        <taxon>Eukaryota</taxon>
        <taxon>Rhodophyta</taxon>
        <taxon>Bangiophyceae</taxon>
        <taxon>Bangiales</taxon>
        <taxon>Bangiaceae</taxon>
        <taxon>Pyropia</taxon>
    </lineage>
</organism>